<keyword evidence="2" id="KW-1185">Reference proteome</keyword>
<dbReference type="EMBL" id="CAXJRC010000004">
    <property type="protein sequence ID" value="CAL2105224.1"/>
    <property type="molecule type" value="Genomic_DNA"/>
</dbReference>
<evidence type="ECO:0000313" key="1">
    <source>
        <dbReference type="EMBL" id="CAL2105224.1"/>
    </source>
</evidence>
<organism evidence="1 2">
    <name type="scientific">Tenacibaculum vairaonense</name>
    <dbReference type="NCBI Taxonomy" id="3137860"/>
    <lineage>
        <taxon>Bacteria</taxon>
        <taxon>Pseudomonadati</taxon>
        <taxon>Bacteroidota</taxon>
        <taxon>Flavobacteriia</taxon>
        <taxon>Flavobacteriales</taxon>
        <taxon>Flavobacteriaceae</taxon>
        <taxon>Tenacibaculum</taxon>
    </lineage>
</organism>
<protein>
    <submittedName>
        <fullName evidence="1">Uncharacterized protein</fullName>
    </submittedName>
</protein>
<accession>A0ABM9PHZ7</accession>
<comment type="caution">
    <text evidence="1">The sequence shown here is derived from an EMBL/GenBank/DDBJ whole genome shotgun (WGS) entry which is preliminary data.</text>
</comment>
<sequence length="47" mass="5557">MFISRYCEVGCAFTLGVAEWHPKIVRFILIYLITKRFDTTSLFVWIA</sequence>
<gene>
    <name evidence="1" type="ORF">T190115A13A_130099</name>
</gene>
<name>A0ABM9PHZ7_9FLAO</name>
<evidence type="ECO:0000313" key="2">
    <source>
        <dbReference type="Proteomes" id="UP001497602"/>
    </source>
</evidence>
<reference evidence="1 2" key="1">
    <citation type="submission" date="2024-05" db="EMBL/GenBank/DDBJ databases">
        <authorList>
            <person name="Duchaud E."/>
        </authorList>
    </citation>
    <scope>NUCLEOTIDE SEQUENCE [LARGE SCALE GENOMIC DNA]</scope>
    <source>
        <strain evidence="1">Ena-SAMPLE-TAB-13-05-2024-13:56:06:370-140305</strain>
    </source>
</reference>
<proteinExistence type="predicted"/>
<dbReference type="Proteomes" id="UP001497602">
    <property type="component" value="Unassembled WGS sequence"/>
</dbReference>